<evidence type="ECO:0000256" key="1">
    <source>
        <dbReference type="SAM" id="Phobius"/>
    </source>
</evidence>
<protein>
    <submittedName>
        <fullName evidence="2">Uncharacterized protein</fullName>
    </submittedName>
</protein>
<feature type="non-terminal residue" evidence="2">
    <location>
        <position position="1"/>
    </location>
</feature>
<name>A0AAD7Z8H7_DIPPU</name>
<dbReference type="AlphaFoldDB" id="A0AAD7Z8H7"/>
<organism evidence="2 3">
    <name type="scientific">Diploptera punctata</name>
    <name type="common">Pacific beetle cockroach</name>
    <dbReference type="NCBI Taxonomy" id="6984"/>
    <lineage>
        <taxon>Eukaryota</taxon>
        <taxon>Metazoa</taxon>
        <taxon>Ecdysozoa</taxon>
        <taxon>Arthropoda</taxon>
        <taxon>Hexapoda</taxon>
        <taxon>Insecta</taxon>
        <taxon>Pterygota</taxon>
        <taxon>Neoptera</taxon>
        <taxon>Polyneoptera</taxon>
        <taxon>Dictyoptera</taxon>
        <taxon>Blattodea</taxon>
        <taxon>Blaberoidea</taxon>
        <taxon>Blaberidae</taxon>
        <taxon>Diplopterinae</taxon>
        <taxon>Diploptera</taxon>
    </lineage>
</organism>
<gene>
    <name evidence="2" type="ORF">L9F63_007423</name>
</gene>
<reference evidence="2" key="2">
    <citation type="submission" date="2023-05" db="EMBL/GenBank/DDBJ databases">
        <authorList>
            <person name="Fouks B."/>
        </authorList>
    </citation>
    <scope>NUCLEOTIDE SEQUENCE</scope>
    <source>
        <strain evidence="2">Stay&amp;Tobe</strain>
        <tissue evidence="2">Testes</tissue>
    </source>
</reference>
<dbReference type="Proteomes" id="UP001233999">
    <property type="component" value="Unassembled WGS sequence"/>
</dbReference>
<comment type="caution">
    <text evidence="2">The sequence shown here is derived from an EMBL/GenBank/DDBJ whole genome shotgun (WGS) entry which is preliminary data.</text>
</comment>
<keyword evidence="1" id="KW-0472">Membrane</keyword>
<accession>A0AAD7Z8H7</accession>
<keyword evidence="1" id="KW-1133">Transmembrane helix</keyword>
<proteinExistence type="predicted"/>
<keyword evidence="1" id="KW-0812">Transmembrane</keyword>
<sequence>MFMLCLIKRAKKMRATIVCAILFIHVSLSASIQNRMVIHCEEDHECDKGHFCYHTGYCVECTECSVYYRQEPKYSSCPKKALECGDCLTGYKEDILLDGQRRDSCIFKQTPEENNPSFINSNSVIAYVIIALLVIIIIILISIFSYFCYSNRRRNKEHNLIISSSRNVNVPNDCDASGETEDGNISIHVNSNAHSGRTAAQRPPPYDNIPPSAPFLNISERAVGEQPPSFRNISLTTPLLHVS</sequence>
<evidence type="ECO:0000313" key="2">
    <source>
        <dbReference type="EMBL" id="KAJ9575715.1"/>
    </source>
</evidence>
<keyword evidence="3" id="KW-1185">Reference proteome</keyword>
<dbReference type="EMBL" id="JASPKZ010009822">
    <property type="protein sequence ID" value="KAJ9575715.1"/>
    <property type="molecule type" value="Genomic_DNA"/>
</dbReference>
<evidence type="ECO:0000313" key="3">
    <source>
        <dbReference type="Proteomes" id="UP001233999"/>
    </source>
</evidence>
<reference evidence="2" key="1">
    <citation type="journal article" date="2023" name="IScience">
        <title>Live-bearing cockroach genome reveals convergent evolutionary mechanisms linked to viviparity in insects and beyond.</title>
        <authorList>
            <person name="Fouks B."/>
            <person name="Harrison M.C."/>
            <person name="Mikhailova A.A."/>
            <person name="Marchal E."/>
            <person name="English S."/>
            <person name="Carruthers M."/>
            <person name="Jennings E.C."/>
            <person name="Chiamaka E.L."/>
            <person name="Frigard R.A."/>
            <person name="Pippel M."/>
            <person name="Attardo G.M."/>
            <person name="Benoit J.B."/>
            <person name="Bornberg-Bauer E."/>
            <person name="Tobe S.S."/>
        </authorList>
    </citation>
    <scope>NUCLEOTIDE SEQUENCE</scope>
    <source>
        <strain evidence="2">Stay&amp;Tobe</strain>
    </source>
</reference>
<feature type="transmembrane region" description="Helical" evidence="1">
    <location>
        <begin position="124"/>
        <end position="149"/>
    </location>
</feature>